<evidence type="ECO:0000256" key="1">
    <source>
        <dbReference type="SAM" id="MobiDB-lite"/>
    </source>
</evidence>
<dbReference type="Proteomes" id="UP001150538">
    <property type="component" value="Unassembled WGS sequence"/>
</dbReference>
<organism evidence="3 4">
    <name type="scientific">Mycoemilia scoparia</name>
    <dbReference type="NCBI Taxonomy" id="417184"/>
    <lineage>
        <taxon>Eukaryota</taxon>
        <taxon>Fungi</taxon>
        <taxon>Fungi incertae sedis</taxon>
        <taxon>Zoopagomycota</taxon>
        <taxon>Kickxellomycotina</taxon>
        <taxon>Kickxellomycetes</taxon>
        <taxon>Kickxellales</taxon>
        <taxon>Kickxellaceae</taxon>
        <taxon>Mycoemilia</taxon>
    </lineage>
</organism>
<evidence type="ECO:0000256" key="2">
    <source>
        <dbReference type="SAM" id="Phobius"/>
    </source>
</evidence>
<feature type="transmembrane region" description="Helical" evidence="2">
    <location>
        <begin position="97"/>
        <end position="121"/>
    </location>
</feature>
<protein>
    <submittedName>
        <fullName evidence="3">Uncharacterized protein</fullName>
    </submittedName>
</protein>
<proteinExistence type="predicted"/>
<keyword evidence="4" id="KW-1185">Reference proteome</keyword>
<dbReference type="EMBL" id="JANBPU010000018">
    <property type="protein sequence ID" value="KAJ1920084.1"/>
    <property type="molecule type" value="Genomic_DNA"/>
</dbReference>
<keyword evidence="2" id="KW-1133">Transmembrane helix</keyword>
<dbReference type="OrthoDB" id="10669279at2759"/>
<evidence type="ECO:0000313" key="3">
    <source>
        <dbReference type="EMBL" id="KAJ1920084.1"/>
    </source>
</evidence>
<feature type="region of interest" description="Disordered" evidence="1">
    <location>
        <begin position="201"/>
        <end position="236"/>
    </location>
</feature>
<keyword evidence="2" id="KW-0472">Membrane</keyword>
<feature type="non-terminal residue" evidence="3">
    <location>
        <position position="236"/>
    </location>
</feature>
<reference evidence="3" key="1">
    <citation type="submission" date="2022-07" db="EMBL/GenBank/DDBJ databases">
        <title>Phylogenomic reconstructions and comparative analyses of Kickxellomycotina fungi.</title>
        <authorList>
            <person name="Reynolds N.K."/>
            <person name="Stajich J.E."/>
            <person name="Barry K."/>
            <person name="Grigoriev I.V."/>
            <person name="Crous P."/>
            <person name="Smith M.E."/>
        </authorList>
    </citation>
    <scope>NUCLEOTIDE SEQUENCE</scope>
    <source>
        <strain evidence="3">NBRC 100468</strain>
    </source>
</reference>
<evidence type="ECO:0000313" key="4">
    <source>
        <dbReference type="Proteomes" id="UP001150538"/>
    </source>
</evidence>
<comment type="caution">
    <text evidence="3">The sequence shown here is derived from an EMBL/GenBank/DDBJ whole genome shotgun (WGS) entry which is preliminary data.</text>
</comment>
<feature type="transmembrane region" description="Helical" evidence="2">
    <location>
        <begin position="66"/>
        <end position="91"/>
    </location>
</feature>
<keyword evidence="2" id="KW-0812">Transmembrane</keyword>
<sequence length="236" mass="27147">MTENSRTEQMLNTWIQRIPVTPHNTNASEDVQAQTRIERIQSRLSFRRLIRYIGSLFKTKNYVSKILLRFLWIPVTLVLTQGWTVIAYTILYARHDVVSWVFTVASIFTNIQAPLMSMGYYSDISVNAAFRKTFFRFLDRWYYTPTVIYHISRRPPSFQAKVRQQAQGFSPNSGIPSNSANTNNMALMVLAIEKVLQNSEYTVDDGEPGSEKGPAQQPPSPPNLHEIEEIEEHTIS</sequence>
<dbReference type="AlphaFoldDB" id="A0A9W8A990"/>
<accession>A0A9W8A990</accession>
<name>A0A9W8A990_9FUNG</name>
<gene>
    <name evidence="3" type="ORF">H4219_001614</name>
</gene>